<sequence length="240" mass="27175">MVNRRAGSRTFPTGRRAFINLTAPVDGTVRNPTTVCAKHKQNYAISCDCITSCEFKNAKMALLPLLLNEIYDPRRHLDDIYDQHFGLGLRDLDLPSVNLPALRVGYLRPWRNLVQTESGVSSVKSDDKEFAVKLDVNHFKPEELKVRLENDFIIVEGKHEERSDEHGYVSRQFTRRYRLPSDVLQETLASNLSSDGVLTLQAAKKPKQTSTGREINIVRTNKPAIKEEAKKDQGKENGAK</sequence>
<dbReference type="GO" id="GO:0042026">
    <property type="term" value="P:protein refolding"/>
    <property type="evidence" value="ECO:0007669"/>
    <property type="project" value="TreeGrafter"/>
</dbReference>
<evidence type="ECO:0000313" key="5">
    <source>
        <dbReference type="EMBL" id="AXU24974.1"/>
    </source>
</evidence>
<name>A0A346THP1_9HEMI</name>
<dbReference type="GO" id="GO:0005737">
    <property type="term" value="C:cytoplasm"/>
    <property type="evidence" value="ECO:0007669"/>
    <property type="project" value="TreeGrafter"/>
</dbReference>
<dbReference type="InterPro" id="IPR008978">
    <property type="entry name" value="HSP20-like_chaperone"/>
</dbReference>
<dbReference type="Pfam" id="PF00011">
    <property type="entry name" value="HSP20"/>
    <property type="match status" value="1"/>
</dbReference>
<dbReference type="PANTHER" id="PTHR45640:SF26">
    <property type="entry name" value="RE23625P"/>
    <property type="match status" value="1"/>
</dbReference>
<dbReference type="InterPro" id="IPR002068">
    <property type="entry name" value="A-crystallin/Hsp20_dom"/>
</dbReference>
<evidence type="ECO:0000259" key="4">
    <source>
        <dbReference type="PROSITE" id="PS01031"/>
    </source>
</evidence>
<dbReference type="EMBL" id="MG265918">
    <property type="protein sequence ID" value="AXU24974.1"/>
    <property type="molecule type" value="mRNA"/>
</dbReference>
<evidence type="ECO:0000256" key="3">
    <source>
        <dbReference type="SAM" id="MobiDB-lite"/>
    </source>
</evidence>
<protein>
    <submittedName>
        <fullName evidence="5">Heat shock protein 20-1</fullName>
    </submittedName>
</protein>
<dbReference type="Gene3D" id="2.60.40.790">
    <property type="match status" value="1"/>
</dbReference>
<proteinExistence type="evidence at transcript level"/>
<dbReference type="AlphaFoldDB" id="A0A346THP1"/>
<dbReference type="CDD" id="cd06526">
    <property type="entry name" value="metazoan_ACD"/>
    <property type="match status" value="1"/>
</dbReference>
<reference evidence="5" key="1">
    <citation type="submission" date="2017-10" db="EMBL/GenBank/DDBJ databases">
        <title>Expression of heat shock protein genes in two different heat tolerant mirid predators - Tytthus chinensis (Stal) and Cyrtorhinus lividipennis Reuter (Hemiptera, Miridae).</title>
        <authorList>
            <person name="Wang G.Y."/>
        </authorList>
    </citation>
    <scope>NUCLEOTIDE SEQUENCE</scope>
</reference>
<dbReference type="GO" id="GO:0051082">
    <property type="term" value="F:unfolded protein binding"/>
    <property type="evidence" value="ECO:0007669"/>
    <property type="project" value="TreeGrafter"/>
</dbReference>
<dbReference type="GO" id="GO:0009408">
    <property type="term" value="P:response to heat"/>
    <property type="evidence" value="ECO:0007669"/>
    <property type="project" value="TreeGrafter"/>
</dbReference>
<dbReference type="SUPFAM" id="SSF49764">
    <property type="entry name" value="HSP20-like chaperones"/>
    <property type="match status" value="1"/>
</dbReference>
<dbReference type="PANTHER" id="PTHR45640">
    <property type="entry name" value="HEAT SHOCK PROTEIN HSP-12.2-RELATED"/>
    <property type="match status" value="1"/>
</dbReference>
<feature type="region of interest" description="Disordered" evidence="3">
    <location>
        <begin position="203"/>
        <end position="240"/>
    </location>
</feature>
<dbReference type="PRINTS" id="PR00299">
    <property type="entry name" value="ACRYSTALLIN"/>
</dbReference>
<evidence type="ECO:0000256" key="2">
    <source>
        <dbReference type="RuleBase" id="RU003616"/>
    </source>
</evidence>
<feature type="compositionally biased region" description="Basic and acidic residues" evidence="3">
    <location>
        <begin position="224"/>
        <end position="240"/>
    </location>
</feature>
<dbReference type="GO" id="GO:0005634">
    <property type="term" value="C:nucleus"/>
    <property type="evidence" value="ECO:0007669"/>
    <property type="project" value="TreeGrafter"/>
</dbReference>
<comment type="similarity">
    <text evidence="1 2">Belongs to the small heat shock protein (HSP20) family.</text>
</comment>
<keyword evidence="5" id="KW-0346">Stress response</keyword>
<accession>A0A346THP1</accession>
<feature type="domain" description="SHSP" evidence="4">
    <location>
        <begin position="111"/>
        <end position="220"/>
    </location>
</feature>
<organism evidence="5">
    <name type="scientific">Tytthus chinensis</name>
    <dbReference type="NCBI Taxonomy" id="981288"/>
    <lineage>
        <taxon>Eukaryota</taxon>
        <taxon>Metazoa</taxon>
        <taxon>Ecdysozoa</taxon>
        <taxon>Arthropoda</taxon>
        <taxon>Hexapoda</taxon>
        <taxon>Insecta</taxon>
        <taxon>Pterygota</taxon>
        <taxon>Neoptera</taxon>
        <taxon>Paraneoptera</taxon>
        <taxon>Hemiptera</taxon>
        <taxon>Heteroptera</taxon>
        <taxon>Panheteroptera</taxon>
        <taxon>Cimicomorpha</taxon>
        <taxon>Miridae</taxon>
        <taxon>Leucophoropterini</taxon>
        <taxon>Tytthus</taxon>
    </lineage>
</organism>
<evidence type="ECO:0000256" key="1">
    <source>
        <dbReference type="PROSITE-ProRule" id="PRU00285"/>
    </source>
</evidence>
<dbReference type="InterPro" id="IPR001436">
    <property type="entry name" value="Alpha-crystallin/sHSP_animal"/>
</dbReference>
<dbReference type="PROSITE" id="PS01031">
    <property type="entry name" value="SHSP"/>
    <property type="match status" value="1"/>
</dbReference>